<evidence type="ECO:0000256" key="3">
    <source>
        <dbReference type="ARBA" id="ARBA00022475"/>
    </source>
</evidence>
<evidence type="ECO:0000313" key="19">
    <source>
        <dbReference type="EMBL" id="XDQ26660.1"/>
    </source>
</evidence>
<sequence length="276" mass="27516">MDVTPAPVDLPAPVPVPVSEPKRLGALARLAPEPMKVVLNWGRRYSLWVFNFGLACCAIEFIAASMARHDFIRLGVIPFAPGPRQADLMVVSGTVTDKMAPAVKRLYEQMPEPKYVISFGACSNCGGPYWDSYSVTKGVDQIIPVDVYVPGCPPRPEALLQGILKLQEKIARESLGERYGTTRPSVAALQSGLVKPPGAVGAGAGSGSGAGAGAGSVSGSGAGSADGSAAGSADGPAEGSGAGSANGSGSGAGSADGAGEGSADGSADGSAEGEGR</sequence>
<dbReference type="NCBIfam" id="NF005012">
    <property type="entry name" value="PRK06411.1"/>
    <property type="match status" value="1"/>
</dbReference>
<keyword evidence="11 14" id="KW-0472">Membrane</keyword>
<evidence type="ECO:0000256" key="4">
    <source>
        <dbReference type="ARBA" id="ARBA00022485"/>
    </source>
</evidence>
<dbReference type="HAMAP" id="MF_01356">
    <property type="entry name" value="NDH1_NuoB"/>
    <property type="match status" value="1"/>
</dbReference>
<keyword evidence="2 14" id="KW-0813">Transport</keyword>
<evidence type="ECO:0000256" key="16">
    <source>
        <dbReference type="SAM" id="MobiDB-lite"/>
    </source>
</evidence>
<evidence type="ECO:0000256" key="9">
    <source>
        <dbReference type="ARBA" id="ARBA00023014"/>
    </source>
</evidence>
<dbReference type="InterPro" id="IPR006138">
    <property type="entry name" value="NADH_UQ_OxRdtase_20Kd_su"/>
</dbReference>
<dbReference type="EMBL" id="CP163435">
    <property type="protein sequence ID" value="XDQ26660.1"/>
    <property type="molecule type" value="Genomic_DNA"/>
</dbReference>
<keyword evidence="6 14" id="KW-0479">Metal-binding</keyword>
<dbReference type="PANTHER" id="PTHR11995">
    <property type="entry name" value="NADH DEHYDROGENASE"/>
    <property type="match status" value="1"/>
</dbReference>
<name>A0AB39PAA2_9ACTN</name>
<feature type="transmembrane region" description="Helical" evidence="17">
    <location>
        <begin position="45"/>
        <end position="64"/>
    </location>
</feature>
<feature type="binding site" evidence="14">
    <location>
        <position position="57"/>
    </location>
    <ligand>
        <name>[4Fe-4S] cluster</name>
        <dbReference type="ChEBI" id="CHEBI:49883"/>
    </ligand>
</feature>
<proteinExistence type="inferred from homology"/>
<dbReference type="PANTHER" id="PTHR11995:SF33">
    <property type="entry name" value="NADH-QUINONE OXIDOREDUCTASE SUBUNIT B 2"/>
    <property type="match status" value="1"/>
</dbReference>
<comment type="catalytic activity">
    <reaction evidence="14">
        <text>a quinone + NADH + 5 H(+)(in) = a quinol + NAD(+) + 4 H(+)(out)</text>
        <dbReference type="Rhea" id="RHEA:57888"/>
        <dbReference type="ChEBI" id="CHEBI:15378"/>
        <dbReference type="ChEBI" id="CHEBI:24646"/>
        <dbReference type="ChEBI" id="CHEBI:57540"/>
        <dbReference type="ChEBI" id="CHEBI:57945"/>
        <dbReference type="ChEBI" id="CHEBI:132124"/>
    </reaction>
</comment>
<accession>A0AB39PAA2</accession>
<protein>
    <recommendedName>
        <fullName evidence="14">NADH-quinone oxidoreductase subunit B</fullName>
        <ecNumber evidence="14">7.1.1.-</ecNumber>
    </recommendedName>
    <alternativeName>
        <fullName evidence="14">NADH dehydrogenase I subunit B</fullName>
    </alternativeName>
    <alternativeName>
        <fullName evidence="14">NDH-1 subunit B</fullName>
    </alternativeName>
</protein>
<dbReference type="Gene3D" id="3.40.50.12280">
    <property type="match status" value="1"/>
</dbReference>
<comment type="function">
    <text evidence="12 14">NDH-1 shuttles electrons from NADH, via FMN and iron-sulfur (Fe-S) centers, to quinones in the respiratory chain. The immediate electron acceptor for the enzyme in this species is believed to be a menaquinone. Couples the redox reaction to proton translocation (for every two electrons transferred, four hydrogen ions are translocated across the cytoplasmic membrane), and thus conserves the redox energy in a proton gradient.</text>
</comment>
<dbReference type="GO" id="GO:0045271">
    <property type="term" value="C:respiratory chain complex I"/>
    <property type="evidence" value="ECO:0007669"/>
    <property type="project" value="TreeGrafter"/>
</dbReference>
<comment type="subcellular location">
    <subcellularLocation>
        <location evidence="14">Cell membrane</location>
        <topology evidence="14">Peripheral membrane protein</topology>
        <orientation evidence="14">Cytoplasmic side</orientation>
    </subcellularLocation>
</comment>
<organism evidence="19">
    <name type="scientific">Streptomyces sp. R21</name>
    <dbReference type="NCBI Taxonomy" id="3238627"/>
    <lineage>
        <taxon>Bacteria</taxon>
        <taxon>Bacillati</taxon>
        <taxon>Actinomycetota</taxon>
        <taxon>Actinomycetes</taxon>
        <taxon>Kitasatosporales</taxon>
        <taxon>Streptomycetaceae</taxon>
        <taxon>Streptomyces</taxon>
    </lineage>
</organism>
<evidence type="ECO:0000256" key="8">
    <source>
        <dbReference type="ARBA" id="ARBA00023004"/>
    </source>
</evidence>
<keyword evidence="17" id="KW-0812">Transmembrane</keyword>
<comment type="similarity">
    <text evidence="1 14 15">Belongs to the complex I 20 kDa subunit family.</text>
</comment>
<feature type="region of interest" description="Disordered" evidence="16">
    <location>
        <begin position="200"/>
        <end position="276"/>
    </location>
</feature>
<evidence type="ECO:0000256" key="2">
    <source>
        <dbReference type="ARBA" id="ARBA00022448"/>
    </source>
</evidence>
<feature type="domain" description="NADH:ubiquinone oxidoreductase-like 20kDa subunit" evidence="18">
    <location>
        <begin position="56"/>
        <end position="166"/>
    </location>
</feature>
<dbReference type="GO" id="GO:0015990">
    <property type="term" value="P:electron transport coupled proton transport"/>
    <property type="evidence" value="ECO:0007669"/>
    <property type="project" value="TreeGrafter"/>
</dbReference>
<reference evidence="19" key="1">
    <citation type="submission" date="2024-07" db="EMBL/GenBank/DDBJ databases">
        <authorList>
            <person name="Yu S.T."/>
        </authorList>
    </citation>
    <scope>NUCLEOTIDE SEQUENCE</scope>
    <source>
        <strain evidence="19">R21</strain>
    </source>
</reference>
<dbReference type="GO" id="GO:0008137">
    <property type="term" value="F:NADH dehydrogenase (ubiquinone) activity"/>
    <property type="evidence" value="ECO:0007669"/>
    <property type="project" value="InterPro"/>
</dbReference>
<dbReference type="GO" id="GO:0051539">
    <property type="term" value="F:4 iron, 4 sulfur cluster binding"/>
    <property type="evidence" value="ECO:0007669"/>
    <property type="project" value="UniProtKB-KW"/>
</dbReference>
<dbReference type="FunFam" id="3.40.50.12280:FF:000002">
    <property type="entry name" value="NADH-quinone oxidoreductase subunit B"/>
    <property type="match status" value="1"/>
</dbReference>
<dbReference type="SUPFAM" id="SSF56770">
    <property type="entry name" value="HydA/Nqo6-like"/>
    <property type="match status" value="1"/>
</dbReference>
<evidence type="ECO:0000256" key="14">
    <source>
        <dbReference type="HAMAP-Rule" id="MF_01356"/>
    </source>
</evidence>
<comment type="cofactor">
    <cofactor evidence="14">
        <name>[4Fe-4S] cluster</name>
        <dbReference type="ChEBI" id="CHEBI:49883"/>
    </cofactor>
    <text evidence="14">Binds 1 [4Fe-4S] cluster.</text>
</comment>
<keyword evidence="10 14" id="KW-0520">NAD</keyword>
<dbReference type="InterPro" id="IPR006137">
    <property type="entry name" value="NADH_UbQ_OxRdtase-like_20kDa"/>
</dbReference>
<dbReference type="RefSeq" id="WP_369233912.1">
    <property type="nucleotide sequence ID" value="NZ_CP163435.1"/>
</dbReference>
<dbReference type="GO" id="GO:0005886">
    <property type="term" value="C:plasma membrane"/>
    <property type="evidence" value="ECO:0007669"/>
    <property type="project" value="UniProtKB-SubCell"/>
</dbReference>
<evidence type="ECO:0000256" key="10">
    <source>
        <dbReference type="ARBA" id="ARBA00023027"/>
    </source>
</evidence>
<evidence type="ECO:0000256" key="1">
    <source>
        <dbReference type="ARBA" id="ARBA00009173"/>
    </source>
</evidence>
<evidence type="ECO:0000256" key="11">
    <source>
        <dbReference type="ARBA" id="ARBA00023136"/>
    </source>
</evidence>
<keyword evidence="5 14" id="KW-0874">Quinone</keyword>
<dbReference type="EC" id="7.1.1.-" evidence="14"/>
<evidence type="ECO:0000256" key="5">
    <source>
        <dbReference type="ARBA" id="ARBA00022719"/>
    </source>
</evidence>
<feature type="binding site" evidence="14">
    <location>
        <position position="56"/>
    </location>
    <ligand>
        <name>[4Fe-4S] cluster</name>
        <dbReference type="ChEBI" id="CHEBI:49883"/>
    </ligand>
</feature>
<dbReference type="GO" id="GO:0048038">
    <property type="term" value="F:quinone binding"/>
    <property type="evidence" value="ECO:0007669"/>
    <property type="project" value="UniProtKB-KW"/>
</dbReference>
<keyword evidence="7 14" id="KW-1278">Translocase</keyword>
<feature type="compositionally biased region" description="Gly residues" evidence="16">
    <location>
        <begin position="200"/>
        <end position="224"/>
    </location>
</feature>
<keyword evidence="3 14" id="KW-1003">Cell membrane</keyword>
<keyword evidence="9 14" id="KW-0411">Iron-sulfur</keyword>
<feature type="binding site" evidence="14">
    <location>
        <position position="152"/>
    </location>
    <ligand>
        <name>[4Fe-4S] cluster</name>
        <dbReference type="ChEBI" id="CHEBI:49883"/>
    </ligand>
</feature>
<feature type="binding site" evidence="14">
    <location>
        <position position="122"/>
    </location>
    <ligand>
        <name>[4Fe-4S] cluster</name>
        <dbReference type="ChEBI" id="CHEBI:49883"/>
    </ligand>
</feature>
<evidence type="ECO:0000256" key="12">
    <source>
        <dbReference type="ARBA" id="ARBA00059953"/>
    </source>
</evidence>
<keyword evidence="17" id="KW-1133">Transmembrane helix</keyword>
<evidence type="ECO:0000256" key="15">
    <source>
        <dbReference type="RuleBase" id="RU004464"/>
    </source>
</evidence>
<dbReference type="NCBIfam" id="TIGR01957">
    <property type="entry name" value="nuoB_fam"/>
    <property type="match status" value="1"/>
</dbReference>
<feature type="compositionally biased region" description="Gly residues" evidence="16">
    <location>
        <begin position="238"/>
        <end position="262"/>
    </location>
</feature>
<keyword evidence="4 14" id="KW-0004">4Fe-4S</keyword>
<evidence type="ECO:0000256" key="13">
    <source>
        <dbReference type="ARBA" id="ARBA00062767"/>
    </source>
</evidence>
<feature type="compositionally biased region" description="Low complexity" evidence="16">
    <location>
        <begin position="225"/>
        <end position="237"/>
    </location>
</feature>
<gene>
    <name evidence="14" type="primary">nuoB</name>
    <name evidence="19" type="ORF">AB5J56_18960</name>
</gene>
<dbReference type="GO" id="GO:0005506">
    <property type="term" value="F:iron ion binding"/>
    <property type="evidence" value="ECO:0007669"/>
    <property type="project" value="UniProtKB-UniRule"/>
</dbReference>
<dbReference type="AlphaFoldDB" id="A0AB39PAA2"/>
<dbReference type="GO" id="GO:0009060">
    <property type="term" value="P:aerobic respiration"/>
    <property type="evidence" value="ECO:0007669"/>
    <property type="project" value="TreeGrafter"/>
</dbReference>
<dbReference type="Pfam" id="PF01058">
    <property type="entry name" value="Oxidored_q6"/>
    <property type="match status" value="1"/>
</dbReference>
<evidence type="ECO:0000256" key="17">
    <source>
        <dbReference type="SAM" id="Phobius"/>
    </source>
</evidence>
<evidence type="ECO:0000259" key="18">
    <source>
        <dbReference type="Pfam" id="PF01058"/>
    </source>
</evidence>
<evidence type="ECO:0000256" key="7">
    <source>
        <dbReference type="ARBA" id="ARBA00022967"/>
    </source>
</evidence>
<keyword evidence="8 14" id="KW-0408">Iron</keyword>
<comment type="subunit">
    <text evidence="13 14">NDH-1 is composed of 14 different subunits. Subunits NuoB, C, D, E, F, and G constitute the peripheral sector of the complex.</text>
</comment>
<evidence type="ECO:0000256" key="6">
    <source>
        <dbReference type="ARBA" id="ARBA00022723"/>
    </source>
</evidence>
<dbReference type="GO" id="GO:0050136">
    <property type="term" value="F:NADH dehydrogenase (quinone) (non-electrogenic) activity"/>
    <property type="evidence" value="ECO:0007669"/>
    <property type="project" value="UniProtKB-UniRule"/>
</dbReference>